<dbReference type="RefSeq" id="WP_042532852.1">
    <property type="nucleotide sequence ID" value="NZ_CDGG01000001.1"/>
</dbReference>
<feature type="transmembrane region" description="Helical" evidence="1">
    <location>
        <begin position="33"/>
        <end position="53"/>
    </location>
</feature>
<keyword evidence="1" id="KW-0472">Membrane</keyword>
<dbReference type="EMBL" id="CDGG01000001">
    <property type="protein sequence ID" value="CEI82825.1"/>
    <property type="molecule type" value="Genomic_DNA"/>
</dbReference>
<proteinExistence type="predicted"/>
<accession>A0A0A1MBX4</accession>
<dbReference type="Proteomes" id="UP000040453">
    <property type="component" value="Unassembled WGS sequence"/>
</dbReference>
<feature type="transmembrane region" description="Helical" evidence="1">
    <location>
        <begin position="9"/>
        <end position="27"/>
    </location>
</feature>
<dbReference type="OrthoDB" id="2973739at2"/>
<protein>
    <submittedName>
        <fullName evidence="2">Uncharacterized protein</fullName>
    </submittedName>
</protein>
<evidence type="ECO:0000313" key="3">
    <source>
        <dbReference type="Proteomes" id="UP000040453"/>
    </source>
</evidence>
<keyword evidence="3" id="KW-1185">Reference proteome</keyword>
<evidence type="ECO:0000256" key="1">
    <source>
        <dbReference type="SAM" id="Phobius"/>
    </source>
</evidence>
<gene>
    <name evidence="2" type="ORF">BN997_02712</name>
</gene>
<evidence type="ECO:0000313" key="2">
    <source>
        <dbReference type="EMBL" id="CEI82825.1"/>
    </source>
</evidence>
<keyword evidence="1" id="KW-1133">Transmembrane helix</keyword>
<organism evidence="2 3">
    <name type="scientific">Oceanobacillus oncorhynchi</name>
    <dbReference type="NCBI Taxonomy" id="545501"/>
    <lineage>
        <taxon>Bacteria</taxon>
        <taxon>Bacillati</taxon>
        <taxon>Bacillota</taxon>
        <taxon>Bacilli</taxon>
        <taxon>Bacillales</taxon>
        <taxon>Bacillaceae</taxon>
        <taxon>Oceanobacillus</taxon>
    </lineage>
</organism>
<dbReference type="AlphaFoldDB" id="A0A0A1MBX4"/>
<sequence>MNTFKNKRYWILMPPSLLISISLIIFIPENKGMLYAFVVIALFWIVYYTWTYYAKKNSRNKSDSL</sequence>
<keyword evidence="1" id="KW-0812">Transmembrane</keyword>
<name>A0A0A1MBX4_9BACI</name>
<reference evidence="2 3" key="1">
    <citation type="submission" date="2014-11" db="EMBL/GenBank/DDBJ databases">
        <authorList>
            <person name="Urmite Genomes Urmite Genomes"/>
        </authorList>
    </citation>
    <scope>NUCLEOTIDE SEQUENCE [LARGE SCALE GENOMIC DNA]</scope>
    <source>
        <strain evidence="2 3">Oc5</strain>
    </source>
</reference>